<reference evidence="4 5" key="1">
    <citation type="journal article" date="2017" name="Elife">
        <title>Extensive horizontal gene transfer in cheese-associated bacteria.</title>
        <authorList>
            <person name="Bonham K.S."/>
            <person name="Wolfe B.E."/>
            <person name="Dutton R.J."/>
        </authorList>
    </citation>
    <scope>NUCLEOTIDE SEQUENCE [LARGE SCALE GENOMIC DNA]</scope>
    <source>
        <strain evidence="4 5">962_8</strain>
    </source>
</reference>
<dbReference type="RefSeq" id="WP_096177802.1">
    <property type="nucleotide sequence ID" value="NZ_NRGQ01000007.1"/>
</dbReference>
<evidence type="ECO:0008006" key="6">
    <source>
        <dbReference type="Google" id="ProtNLM"/>
    </source>
</evidence>
<keyword evidence="1" id="KW-0378">Hydrolase</keyword>
<dbReference type="SMART" id="SM00487">
    <property type="entry name" value="DEXDc"/>
    <property type="match status" value="1"/>
</dbReference>
<dbReference type="GO" id="GO:0016787">
    <property type="term" value="F:hydrolase activity"/>
    <property type="evidence" value="ECO:0007669"/>
    <property type="project" value="UniProtKB-KW"/>
</dbReference>
<dbReference type="GO" id="GO:0005524">
    <property type="term" value="F:ATP binding"/>
    <property type="evidence" value="ECO:0007669"/>
    <property type="project" value="InterPro"/>
</dbReference>
<dbReference type="Pfam" id="PF00271">
    <property type="entry name" value="Helicase_C"/>
    <property type="match status" value="1"/>
</dbReference>
<dbReference type="InterPro" id="IPR038718">
    <property type="entry name" value="SNF2-like_sf"/>
</dbReference>
<dbReference type="PROSITE" id="PS51194">
    <property type="entry name" value="HELICASE_CTER"/>
    <property type="match status" value="1"/>
</dbReference>
<dbReference type="Proteomes" id="UP000218620">
    <property type="component" value="Unassembled WGS sequence"/>
</dbReference>
<name>A0A2A3YV02_BREAU</name>
<dbReference type="CDD" id="cd18793">
    <property type="entry name" value="SF2_C_SNF"/>
    <property type="match status" value="1"/>
</dbReference>
<evidence type="ECO:0000259" key="2">
    <source>
        <dbReference type="PROSITE" id="PS51192"/>
    </source>
</evidence>
<comment type="caution">
    <text evidence="4">The sequence shown here is derived from an EMBL/GenBank/DDBJ whole genome shotgun (WGS) entry which is preliminary data.</text>
</comment>
<dbReference type="SMART" id="SM00490">
    <property type="entry name" value="HELICc"/>
    <property type="match status" value="1"/>
</dbReference>
<dbReference type="InterPro" id="IPR014001">
    <property type="entry name" value="Helicase_ATP-bd"/>
</dbReference>
<dbReference type="InterPro" id="IPR049730">
    <property type="entry name" value="SNF2/RAD54-like_C"/>
</dbReference>
<evidence type="ECO:0000259" key="3">
    <source>
        <dbReference type="PROSITE" id="PS51194"/>
    </source>
</evidence>
<dbReference type="Gene3D" id="3.40.50.300">
    <property type="entry name" value="P-loop containing nucleotide triphosphate hydrolases"/>
    <property type="match status" value="1"/>
</dbReference>
<sequence length="1011" mass="111441">MGLRESLKRILGNRATQPGTEPDKRVSVEFVPDYDSYAVNFRIAPQSWADFSAGGGSGPGLEQYTVLSLLEEQGDAIRLPNGFRIDAEDIARLDSEISDLLGLPGRIPGAMHTEITGNTTSNHFRVDPFVEVEGIRVPIERHGATITVGAEEYVLTPFELNVLKAVEHHTALPPADRTETANVTLVAQLQEAKSRAQQEYPERPLAIDLAHLEKFRTSAPEKIGVIVTPQADGSLELSPDLGEGISDVDVLEREHQLDKSDVLRIDERLVLLHEKQKAGVREIGRNRRIPAKERDSFLASPGEFLDPSLVDLDISFGVRVEGIGAIVPMSFVEAQESGIDWLDAASTILSPEALAGLVHTSEELDDVKEKIESARQLDHETITYDEKIVDVSDVDKTDEAIACAAREVAAQTTEHTAPESVGDSVQVGMYIAESHDRSDDLRQLADRAASEYLPDLSGLKFTPFPHQREGIAWAAGMMAASMDTREAATRIQGALLADDMGLGKTFMTLVALRDFANKQRRTAGTAKPILAVLPLSLIENWEDELKNAFNDPPFDDVVVLQTSRDQDRFRIEGRGAETKASTDSIDDQGMVNEATLRLSLRVGATQKDRRLDMPERLVLTTYQNLGRYQLSLGQVDWGAVVFDEAQQIKNPEILTSRAAKGLKADFKLLCTGTPVENSLRDIWSLLDTAQPDLLGSWGSFRERWIKNVENAPGDAHAVRGRELRDQIGRFMLRRTKEDSIDGLPSKTVYTGLGSSSADAALKPGYQYDSRLSNEMPEIQRSAYDRVLETHRPRKCGALETIQRLRNVSLHPATLPESGAAWDAEESARVNGMNKILDDIREADEKAIIFVMSKAVQARLAVWLNTRYGFTPKIVNGETKAVASGSSKAKETRKGIIKDFESQPGFNLIIMSPLAVGVGLTVVGANHAIHLERHWNPAKEAQATDRIYRIGQTRPVRVYLPLANHPVLESFDVNLDALLRTKTDLKDAVVVPGKVEDELMLRMGISEPAESK</sequence>
<dbReference type="Pfam" id="PF00176">
    <property type="entry name" value="SNF2-rel_dom"/>
    <property type="match status" value="1"/>
</dbReference>
<protein>
    <recommendedName>
        <fullName evidence="6">Helicase</fullName>
    </recommendedName>
</protein>
<dbReference type="PANTHER" id="PTHR45629:SF7">
    <property type="entry name" value="DNA EXCISION REPAIR PROTEIN ERCC-6-RELATED"/>
    <property type="match status" value="1"/>
</dbReference>
<evidence type="ECO:0000313" key="5">
    <source>
        <dbReference type="Proteomes" id="UP000218620"/>
    </source>
</evidence>
<dbReference type="InterPro" id="IPR001650">
    <property type="entry name" value="Helicase_C-like"/>
</dbReference>
<dbReference type="PROSITE" id="PS51192">
    <property type="entry name" value="HELICASE_ATP_BIND_1"/>
    <property type="match status" value="1"/>
</dbReference>
<dbReference type="Gene3D" id="3.40.50.10810">
    <property type="entry name" value="Tandem AAA-ATPase domain"/>
    <property type="match status" value="1"/>
</dbReference>
<proteinExistence type="predicted"/>
<dbReference type="InterPro" id="IPR000330">
    <property type="entry name" value="SNF2_N"/>
</dbReference>
<gene>
    <name evidence="4" type="ORF">CIK65_07655</name>
</gene>
<dbReference type="PANTHER" id="PTHR45629">
    <property type="entry name" value="SNF2/RAD54 FAMILY MEMBER"/>
    <property type="match status" value="1"/>
</dbReference>
<feature type="domain" description="Helicase C-terminal" evidence="3">
    <location>
        <begin position="831"/>
        <end position="985"/>
    </location>
</feature>
<dbReference type="InterPro" id="IPR050496">
    <property type="entry name" value="SNF2_RAD54_helicase_repair"/>
</dbReference>
<dbReference type="EMBL" id="NRGQ01000007">
    <property type="protein sequence ID" value="PCC43166.1"/>
    <property type="molecule type" value="Genomic_DNA"/>
</dbReference>
<dbReference type="AlphaFoldDB" id="A0A2A3YV02"/>
<organism evidence="4 5">
    <name type="scientific">Brevibacterium aurantiacum</name>
    <dbReference type="NCBI Taxonomy" id="273384"/>
    <lineage>
        <taxon>Bacteria</taxon>
        <taxon>Bacillati</taxon>
        <taxon>Actinomycetota</taxon>
        <taxon>Actinomycetes</taxon>
        <taxon>Micrococcales</taxon>
        <taxon>Brevibacteriaceae</taxon>
        <taxon>Brevibacterium</taxon>
    </lineage>
</organism>
<dbReference type="InterPro" id="IPR027417">
    <property type="entry name" value="P-loop_NTPase"/>
</dbReference>
<dbReference type="SUPFAM" id="SSF52540">
    <property type="entry name" value="P-loop containing nucleoside triphosphate hydrolases"/>
    <property type="match status" value="2"/>
</dbReference>
<evidence type="ECO:0000256" key="1">
    <source>
        <dbReference type="ARBA" id="ARBA00022801"/>
    </source>
</evidence>
<evidence type="ECO:0000313" key="4">
    <source>
        <dbReference type="EMBL" id="PCC43166.1"/>
    </source>
</evidence>
<feature type="domain" description="Helicase ATP-binding" evidence="2">
    <location>
        <begin position="485"/>
        <end position="692"/>
    </location>
</feature>
<accession>A0A2A3YV02</accession>